<dbReference type="InterPro" id="IPR008269">
    <property type="entry name" value="Lon_proteolytic"/>
</dbReference>
<feature type="active site" evidence="1">
    <location>
        <position position="250"/>
    </location>
</feature>
<organism evidence="4 5">
    <name type="scientific">Sulfoacidibacillus ferrooxidans</name>
    <dbReference type="NCBI Taxonomy" id="2005001"/>
    <lineage>
        <taxon>Bacteria</taxon>
        <taxon>Bacillati</taxon>
        <taxon>Bacillota</taxon>
        <taxon>Bacilli</taxon>
        <taxon>Bacillales</taxon>
        <taxon>Alicyclobacillaceae</taxon>
        <taxon>Sulfoacidibacillus</taxon>
    </lineage>
</organism>
<dbReference type="EC" id="3.4.21.53" evidence="1"/>
<dbReference type="PROSITE" id="PS51786">
    <property type="entry name" value="LON_PROTEOLYTIC"/>
    <property type="match status" value="1"/>
</dbReference>
<dbReference type="EMBL" id="JALBUF010000009">
    <property type="protein sequence ID" value="MCI0184155.1"/>
    <property type="molecule type" value="Genomic_DNA"/>
</dbReference>
<dbReference type="Gene3D" id="2.30.42.10">
    <property type="match status" value="1"/>
</dbReference>
<keyword evidence="2" id="KW-0812">Transmembrane</keyword>
<keyword evidence="5" id="KW-1185">Reference proteome</keyword>
<dbReference type="InterPro" id="IPR036034">
    <property type="entry name" value="PDZ_sf"/>
</dbReference>
<dbReference type="SMART" id="SM00228">
    <property type="entry name" value="PDZ"/>
    <property type="match status" value="1"/>
</dbReference>
<dbReference type="Gene3D" id="3.30.230.10">
    <property type="match status" value="1"/>
</dbReference>
<name>A0A9X1VAE8_9BACL</name>
<comment type="catalytic activity">
    <reaction evidence="1">
        <text>Hydrolysis of proteins in presence of ATP.</text>
        <dbReference type="EC" id="3.4.21.53"/>
    </reaction>
</comment>
<dbReference type="Pfam" id="PF05362">
    <property type="entry name" value="Lon_C"/>
    <property type="match status" value="1"/>
</dbReference>
<dbReference type="InterPro" id="IPR014721">
    <property type="entry name" value="Ribsml_uS5_D2-typ_fold_subgr"/>
</dbReference>
<keyword evidence="2" id="KW-0472">Membrane</keyword>
<evidence type="ECO:0000256" key="1">
    <source>
        <dbReference type="PROSITE-ProRule" id="PRU01122"/>
    </source>
</evidence>
<dbReference type="GO" id="GO:0004176">
    <property type="term" value="F:ATP-dependent peptidase activity"/>
    <property type="evidence" value="ECO:0007669"/>
    <property type="project" value="UniProtKB-UniRule"/>
</dbReference>
<dbReference type="GO" id="GO:0006508">
    <property type="term" value="P:proteolysis"/>
    <property type="evidence" value="ECO:0007669"/>
    <property type="project" value="UniProtKB-KW"/>
</dbReference>
<dbReference type="GO" id="GO:0030163">
    <property type="term" value="P:protein catabolic process"/>
    <property type="evidence" value="ECO:0007669"/>
    <property type="project" value="InterPro"/>
</dbReference>
<gene>
    <name evidence="4" type="primary">ylbL</name>
    <name evidence="4" type="ORF">MM817_02450</name>
</gene>
<dbReference type="InterPro" id="IPR020568">
    <property type="entry name" value="Ribosomal_Su5_D2-typ_SF"/>
</dbReference>
<dbReference type="PANTHER" id="PTHR10046">
    <property type="entry name" value="ATP DEPENDENT LON PROTEASE FAMILY MEMBER"/>
    <property type="match status" value="1"/>
</dbReference>
<comment type="caution">
    <text evidence="4">The sequence shown here is derived from an EMBL/GenBank/DDBJ whole genome shotgun (WGS) entry which is preliminary data.</text>
</comment>
<dbReference type="SUPFAM" id="SSF50156">
    <property type="entry name" value="PDZ domain-like"/>
    <property type="match status" value="1"/>
</dbReference>
<keyword evidence="1" id="KW-0720">Serine protease</keyword>
<keyword evidence="1" id="KW-0645">Protease</keyword>
<keyword evidence="1" id="KW-0378">Hydrolase</keyword>
<accession>A0A9X1VAE8</accession>
<feature type="active site" evidence="1">
    <location>
        <position position="295"/>
    </location>
</feature>
<dbReference type="Pfam" id="PF13180">
    <property type="entry name" value="PDZ_2"/>
    <property type="match status" value="1"/>
</dbReference>
<dbReference type="GO" id="GO:0004252">
    <property type="term" value="F:serine-type endopeptidase activity"/>
    <property type="evidence" value="ECO:0007669"/>
    <property type="project" value="UniProtKB-UniRule"/>
</dbReference>
<dbReference type="GO" id="GO:0005524">
    <property type="term" value="F:ATP binding"/>
    <property type="evidence" value="ECO:0007669"/>
    <property type="project" value="InterPro"/>
</dbReference>
<evidence type="ECO:0000259" key="3">
    <source>
        <dbReference type="PROSITE" id="PS51786"/>
    </source>
</evidence>
<keyword evidence="2" id="KW-1133">Transmembrane helix</keyword>
<evidence type="ECO:0000313" key="4">
    <source>
        <dbReference type="EMBL" id="MCI0184155.1"/>
    </source>
</evidence>
<comment type="similarity">
    <text evidence="1">Belongs to the peptidase S16 family.</text>
</comment>
<evidence type="ECO:0000313" key="5">
    <source>
        <dbReference type="Proteomes" id="UP001139263"/>
    </source>
</evidence>
<dbReference type="RefSeq" id="WP_241715561.1">
    <property type="nucleotide sequence ID" value="NZ_JALBUF010000009.1"/>
</dbReference>
<feature type="domain" description="Lon proteolytic" evidence="3">
    <location>
        <begin position="245"/>
        <end position="352"/>
    </location>
</feature>
<sequence>MGSDRTLRFKSRKRWPLFTGVIVLAIVLILMNFISLPYYIYSPGEALPLQSMISVKGGHKPAKGEFMMTTVYVVYASNIYNFLYGLMLPHHQILPAPTVNGGLTNTEYNQLEAYMMTSAHQGAEIAALHYLHKPISVTTTGVMVLSVQRGTAAYGHLFPGDIITVMDGESLKDPNRILTILQHAKVGERVSLTVIRQGHIKHLLLHLMALPPLPGHHHERPGLGIFLAPAQVVHTPIHIVIHSGDIDGPSAGLMFTLEIINQLGSVNLTRGYRIAGTGTMSADGTVGQIGGAAHKIIAASNAGANYFFVPADTAAGDTNALHAEEEAKKIGTKMKVVPVSSLQQAISFLMSLPPKTS</sequence>
<reference evidence="4" key="1">
    <citation type="submission" date="2022-03" db="EMBL/GenBank/DDBJ databases">
        <title>Draft Genome Sequence of Firmicute Strain S0AB, a Heterotrophic Iron/Sulfur-Oxidizing Extreme Acidophile.</title>
        <authorList>
            <person name="Vergara E."/>
            <person name="Pakostova E."/>
            <person name="Johnson D.B."/>
            <person name="Holmes D.S."/>
        </authorList>
    </citation>
    <scope>NUCLEOTIDE SEQUENCE</scope>
    <source>
        <strain evidence="4">S0AB</strain>
    </source>
</reference>
<feature type="transmembrane region" description="Helical" evidence="2">
    <location>
        <begin position="21"/>
        <end position="41"/>
    </location>
</feature>
<evidence type="ECO:0000256" key="2">
    <source>
        <dbReference type="SAM" id="Phobius"/>
    </source>
</evidence>
<dbReference type="NCBIfam" id="NF041438">
    <property type="entry name" value="SepM_fam_S16"/>
    <property type="match status" value="1"/>
</dbReference>
<proteinExistence type="inferred from homology"/>
<dbReference type="Proteomes" id="UP001139263">
    <property type="component" value="Unassembled WGS sequence"/>
</dbReference>
<dbReference type="AlphaFoldDB" id="A0A9X1VAE8"/>
<dbReference type="InterPro" id="IPR001478">
    <property type="entry name" value="PDZ"/>
</dbReference>
<protein>
    <recommendedName>
        <fullName evidence="1">endopeptidase La</fullName>
        <ecNumber evidence="1">3.4.21.53</ecNumber>
    </recommendedName>
</protein>
<dbReference type="SUPFAM" id="SSF54211">
    <property type="entry name" value="Ribosomal protein S5 domain 2-like"/>
    <property type="match status" value="1"/>
</dbReference>
<dbReference type="InterPro" id="IPR027065">
    <property type="entry name" value="Lon_Prtase"/>
</dbReference>